<dbReference type="AlphaFoldDB" id="A0A8T2KSZ4"/>
<protein>
    <recommendedName>
        <fullName evidence="11">Ig-like domain-containing protein</fullName>
    </recommendedName>
</protein>
<dbReference type="FunFam" id="2.60.40.10:FF:000142">
    <property type="entry name" value="V-set domain-containing T-cell activation inhibitor 1"/>
    <property type="match status" value="2"/>
</dbReference>
<evidence type="ECO:0000256" key="6">
    <source>
        <dbReference type="ARBA" id="ARBA00023157"/>
    </source>
</evidence>
<keyword evidence="7" id="KW-0325">Glycoprotein</keyword>
<dbReference type="InterPro" id="IPR007110">
    <property type="entry name" value="Ig-like_dom"/>
</dbReference>
<dbReference type="SMART" id="SM00409">
    <property type="entry name" value="IG"/>
    <property type="match status" value="2"/>
</dbReference>
<dbReference type="SMART" id="SM00368">
    <property type="entry name" value="LRR_RI"/>
    <property type="match status" value="13"/>
</dbReference>
<dbReference type="SUPFAM" id="SSF48726">
    <property type="entry name" value="Immunoglobulin"/>
    <property type="match status" value="2"/>
</dbReference>
<evidence type="ECO:0000256" key="3">
    <source>
        <dbReference type="ARBA" id="ARBA00022729"/>
    </source>
</evidence>
<dbReference type="InterPro" id="IPR013106">
    <property type="entry name" value="Ig_V-set"/>
</dbReference>
<dbReference type="Proteomes" id="UP000752171">
    <property type="component" value="Unassembled WGS sequence"/>
</dbReference>
<evidence type="ECO:0000256" key="7">
    <source>
        <dbReference type="ARBA" id="ARBA00023180"/>
    </source>
</evidence>
<dbReference type="SMART" id="SM00406">
    <property type="entry name" value="IGv"/>
    <property type="match status" value="2"/>
</dbReference>
<name>A0A8T2KSZ4_ASTMX</name>
<dbReference type="GO" id="GO:1903037">
    <property type="term" value="P:regulation of leukocyte cell-cell adhesion"/>
    <property type="evidence" value="ECO:0007669"/>
    <property type="project" value="UniProtKB-ARBA"/>
</dbReference>
<dbReference type="PRINTS" id="PR00019">
    <property type="entry name" value="LEURICHRPT"/>
</dbReference>
<dbReference type="PROSITE" id="PS51450">
    <property type="entry name" value="LRR"/>
    <property type="match status" value="4"/>
</dbReference>
<keyword evidence="4" id="KW-0677">Repeat</keyword>
<dbReference type="InterPro" id="IPR051261">
    <property type="entry name" value="NLR"/>
</dbReference>
<evidence type="ECO:0000256" key="1">
    <source>
        <dbReference type="ARBA" id="ARBA00004370"/>
    </source>
</evidence>
<dbReference type="Pfam" id="PF07686">
    <property type="entry name" value="V-set"/>
    <property type="match status" value="2"/>
</dbReference>
<evidence type="ECO:0000259" key="11">
    <source>
        <dbReference type="PROSITE" id="PS50835"/>
    </source>
</evidence>
<proteinExistence type="predicted"/>
<dbReference type="InterPro" id="IPR003599">
    <property type="entry name" value="Ig_sub"/>
</dbReference>
<keyword evidence="3 10" id="KW-0732">Signal</keyword>
<dbReference type="Gene3D" id="2.60.40.10">
    <property type="entry name" value="Immunoglobulins"/>
    <property type="match status" value="2"/>
</dbReference>
<evidence type="ECO:0000256" key="2">
    <source>
        <dbReference type="ARBA" id="ARBA00022614"/>
    </source>
</evidence>
<dbReference type="PANTHER" id="PTHR24106">
    <property type="entry name" value="NACHT, LRR AND CARD DOMAINS-CONTAINING"/>
    <property type="match status" value="1"/>
</dbReference>
<comment type="subcellular location">
    <subcellularLocation>
        <location evidence="1">Membrane</location>
    </subcellularLocation>
</comment>
<comment type="caution">
    <text evidence="12">The sequence shown here is derived from an EMBL/GenBank/DDBJ whole genome shotgun (WGS) entry which is preliminary data.</text>
</comment>
<keyword evidence="8" id="KW-0393">Immunoglobulin domain</keyword>
<sequence length="754" mass="84324">MKILWVILLAFSGLMETMSDRFNVVGPAAPLVAETGEDLILPCSLQPNISAEDMMVEWLRTDLTDKLVHLYKDYKDTNDDQIKTYRGRTALFKEELKKGNTSLKLSALQPSDEGSYKCLITSESWYEDFTLRVEINVRLKLVGAAAPLVAEAGEDLVLPCFLQPSISAEGVIVEWLRQHETDRQVHLYADYKDRNDNQMESYRGRTALFKEELKKGNASLKLSALQPSDDGAYKCLIRSFDWYDDVTLYVEVKGKGFHGWKIAIICIFIFAVILTAFIAYILKDKYSKKQLSPTQCSVITYMRLHTENPRKELDLNKFSTSEEGYRRLIPAVSNCRKAQLAGCNLTEQAIETLSTALQSENSTLKELDLSNNDLQGSRMKKLSAALKSSNCKLEILRLSVCKLSEHSCENLQSVLQSENSSLKELDLTNNNLEDSGMEKISAGLKSSHCKLEKLRLSMCKLSEQSCNTLQSVLQSENSLKELDLSDNDLTDSGVELLSAELNNSHCKLERLSLAMCKLSKQSCETLQSILQSENNSLKELDLSRNELEDSGLEKLCAGLKSPHCRLEILRIAYCKLQGPCCETLGSVLNLENNSLKELDLSNNDLQDTIEKLSDGLKSSHCKLETLRLALCNLGEQSCESLGSVLKLEASSLKVLDLSNNDLQDSGVEKLCSELKSSHCKLEILRLSGCMITEKGCLSLALSLSSNLKELDLTYNNPGESGVKELSNKLKDLHCKLSTLRYVCVCVYCLCLRHF</sequence>
<feature type="transmembrane region" description="Helical" evidence="9">
    <location>
        <begin position="262"/>
        <end position="282"/>
    </location>
</feature>
<gene>
    <name evidence="12" type="ORF">AMEX_G23943</name>
</gene>
<keyword evidence="9" id="KW-0812">Transmembrane</keyword>
<evidence type="ECO:0000256" key="9">
    <source>
        <dbReference type="SAM" id="Phobius"/>
    </source>
</evidence>
<dbReference type="PROSITE" id="PS50835">
    <property type="entry name" value="IG_LIKE"/>
    <property type="match status" value="2"/>
</dbReference>
<dbReference type="CDD" id="cd00116">
    <property type="entry name" value="LRR_RI"/>
    <property type="match status" value="1"/>
</dbReference>
<dbReference type="InterPro" id="IPR001611">
    <property type="entry name" value="Leu-rich_rpt"/>
</dbReference>
<evidence type="ECO:0000256" key="4">
    <source>
        <dbReference type="ARBA" id="ARBA00022737"/>
    </source>
</evidence>
<organism evidence="12 13">
    <name type="scientific">Astyanax mexicanus</name>
    <name type="common">Blind cave fish</name>
    <name type="synonym">Astyanax fasciatus mexicanus</name>
    <dbReference type="NCBI Taxonomy" id="7994"/>
    <lineage>
        <taxon>Eukaryota</taxon>
        <taxon>Metazoa</taxon>
        <taxon>Chordata</taxon>
        <taxon>Craniata</taxon>
        <taxon>Vertebrata</taxon>
        <taxon>Euteleostomi</taxon>
        <taxon>Actinopterygii</taxon>
        <taxon>Neopterygii</taxon>
        <taxon>Teleostei</taxon>
        <taxon>Ostariophysi</taxon>
        <taxon>Characiformes</taxon>
        <taxon>Characoidei</taxon>
        <taxon>Acestrorhamphidae</taxon>
        <taxon>Acestrorhamphinae</taxon>
        <taxon>Astyanax</taxon>
    </lineage>
</organism>
<feature type="signal peptide" evidence="10">
    <location>
        <begin position="1"/>
        <end position="19"/>
    </location>
</feature>
<dbReference type="Pfam" id="PF13516">
    <property type="entry name" value="LRR_6"/>
    <property type="match status" value="8"/>
</dbReference>
<keyword evidence="9" id="KW-1133">Transmembrane helix</keyword>
<dbReference type="InterPro" id="IPR032675">
    <property type="entry name" value="LRR_dom_sf"/>
</dbReference>
<feature type="domain" description="Ig-like" evidence="11">
    <location>
        <begin position="20"/>
        <end position="134"/>
    </location>
</feature>
<evidence type="ECO:0000313" key="13">
    <source>
        <dbReference type="Proteomes" id="UP000752171"/>
    </source>
</evidence>
<evidence type="ECO:0000313" key="12">
    <source>
        <dbReference type="EMBL" id="KAG9262204.1"/>
    </source>
</evidence>
<reference evidence="12 13" key="1">
    <citation type="submission" date="2021-07" db="EMBL/GenBank/DDBJ databases">
        <authorList>
            <person name="Imarazene B."/>
            <person name="Zahm M."/>
            <person name="Klopp C."/>
            <person name="Cabau C."/>
            <person name="Beille S."/>
            <person name="Jouanno E."/>
            <person name="Castinel A."/>
            <person name="Lluch J."/>
            <person name="Gil L."/>
            <person name="Kuchtly C."/>
            <person name="Lopez Roques C."/>
            <person name="Donnadieu C."/>
            <person name="Parrinello H."/>
            <person name="Journot L."/>
            <person name="Du K."/>
            <person name="Schartl M."/>
            <person name="Retaux S."/>
            <person name="Guiguen Y."/>
        </authorList>
    </citation>
    <scope>NUCLEOTIDE SEQUENCE [LARGE SCALE GENOMIC DNA]</scope>
    <source>
        <strain evidence="12">Pach_M1</strain>
        <tissue evidence="12">Testis</tissue>
    </source>
</reference>
<dbReference type="GO" id="GO:0016020">
    <property type="term" value="C:membrane"/>
    <property type="evidence" value="ECO:0007669"/>
    <property type="project" value="UniProtKB-SubCell"/>
</dbReference>
<feature type="chain" id="PRO_5035724063" description="Ig-like domain-containing protein" evidence="10">
    <location>
        <begin position="20"/>
        <end position="754"/>
    </location>
</feature>
<dbReference type="InterPro" id="IPR036179">
    <property type="entry name" value="Ig-like_dom_sf"/>
</dbReference>
<feature type="domain" description="Ig-like" evidence="11">
    <location>
        <begin position="153"/>
        <end position="239"/>
    </location>
</feature>
<evidence type="ECO:0000256" key="10">
    <source>
        <dbReference type="SAM" id="SignalP"/>
    </source>
</evidence>
<evidence type="ECO:0000256" key="8">
    <source>
        <dbReference type="ARBA" id="ARBA00023319"/>
    </source>
</evidence>
<accession>A0A8T2KSZ4</accession>
<keyword evidence="6" id="KW-1015">Disulfide bond</keyword>
<dbReference type="EMBL" id="JAICCE010000021">
    <property type="protein sequence ID" value="KAG9262204.1"/>
    <property type="molecule type" value="Genomic_DNA"/>
</dbReference>
<keyword evidence="2" id="KW-0433">Leucine-rich repeat</keyword>
<dbReference type="GO" id="GO:0050863">
    <property type="term" value="P:regulation of T cell activation"/>
    <property type="evidence" value="ECO:0007669"/>
    <property type="project" value="UniProtKB-ARBA"/>
</dbReference>
<evidence type="ECO:0000256" key="5">
    <source>
        <dbReference type="ARBA" id="ARBA00023136"/>
    </source>
</evidence>
<keyword evidence="5 9" id="KW-0472">Membrane</keyword>
<dbReference type="Gene3D" id="3.80.10.10">
    <property type="entry name" value="Ribonuclease Inhibitor"/>
    <property type="match status" value="3"/>
</dbReference>
<dbReference type="SUPFAM" id="SSF52047">
    <property type="entry name" value="RNI-like"/>
    <property type="match status" value="2"/>
</dbReference>
<dbReference type="InterPro" id="IPR013783">
    <property type="entry name" value="Ig-like_fold"/>
</dbReference>